<reference evidence="8 9" key="1">
    <citation type="submission" date="2018-11" db="EMBL/GenBank/DDBJ databases">
        <title>Genomic Encyclopedia of Type Strains, Phase IV (KMG-IV): sequencing the most valuable type-strain genomes for metagenomic binning, comparative biology and taxonomic classification.</title>
        <authorList>
            <person name="Goeker M."/>
        </authorList>
    </citation>
    <scope>NUCLEOTIDE SEQUENCE [LARGE SCALE GENOMIC DNA]</scope>
    <source>
        <strain evidence="8 9">DSM 16974</strain>
    </source>
</reference>
<protein>
    <submittedName>
        <fullName evidence="8">TonB-dependent receptor</fullName>
    </submittedName>
</protein>
<evidence type="ECO:0000256" key="4">
    <source>
        <dbReference type="RuleBase" id="RU003357"/>
    </source>
</evidence>
<dbReference type="InterPro" id="IPR000531">
    <property type="entry name" value="Beta-barrel_TonB"/>
</dbReference>
<name>A0A3N1P1E7_9GAMM</name>
<feature type="domain" description="TonB-dependent receptor plug" evidence="7">
    <location>
        <begin position="62"/>
        <end position="158"/>
    </location>
</feature>
<evidence type="ECO:0000313" key="8">
    <source>
        <dbReference type="EMBL" id="ROQ21859.1"/>
    </source>
</evidence>
<evidence type="ECO:0000313" key="9">
    <source>
        <dbReference type="Proteomes" id="UP000273643"/>
    </source>
</evidence>
<accession>A0A3N1P1E7</accession>
<comment type="subcellular location">
    <subcellularLocation>
        <location evidence="1 4">Cell outer membrane</location>
    </subcellularLocation>
</comment>
<gene>
    <name evidence="8" type="ORF">EDC38_2487</name>
</gene>
<evidence type="ECO:0000259" key="6">
    <source>
        <dbReference type="Pfam" id="PF00593"/>
    </source>
</evidence>
<keyword evidence="2 4" id="KW-0472">Membrane</keyword>
<dbReference type="PANTHER" id="PTHR40980:SF4">
    <property type="entry name" value="TONB-DEPENDENT RECEPTOR-LIKE BETA-BARREL DOMAIN-CONTAINING PROTEIN"/>
    <property type="match status" value="1"/>
</dbReference>
<dbReference type="Pfam" id="PF07715">
    <property type="entry name" value="Plug"/>
    <property type="match status" value="1"/>
</dbReference>
<dbReference type="GO" id="GO:0009279">
    <property type="term" value="C:cell outer membrane"/>
    <property type="evidence" value="ECO:0007669"/>
    <property type="project" value="UniProtKB-SubCell"/>
</dbReference>
<evidence type="ECO:0000256" key="2">
    <source>
        <dbReference type="ARBA" id="ARBA00023136"/>
    </source>
</evidence>
<evidence type="ECO:0000256" key="5">
    <source>
        <dbReference type="SAM" id="SignalP"/>
    </source>
</evidence>
<keyword evidence="5" id="KW-0732">Signal</keyword>
<dbReference type="Pfam" id="PF00593">
    <property type="entry name" value="TonB_dep_Rec_b-barrel"/>
    <property type="match status" value="1"/>
</dbReference>
<dbReference type="InterPro" id="IPR036942">
    <property type="entry name" value="Beta-barrel_TonB_sf"/>
</dbReference>
<comment type="similarity">
    <text evidence="4">Belongs to the TonB-dependent receptor family.</text>
</comment>
<sequence>MFHKRMLSLAVSLVAGGSLPLIAHAQDDQAAEPMLEEILVQGVRAAELNAREIERNRDIFSSVISQDDAGNFADQNVAEALQRLPGVTIQKSDGQGEFVNVRGLGPNFVGVSLNNSELASSSTDNRSVALNSIPADLMGSIEVFKSLTPDMDLNSIGGRVNVNSVTAFSRGEDSLRLSLQGAMHEQRGEFSPKATIQATKLLADETIGIAVSLSHEERATEVNQIFHDTSNDLRFLRVSRPQLGDDSNNRENNARSSLEYLQEGVVDPYIDEPRILAPWEFEVRQDESVRTTTAGTFNVEWRPTDNSEYFVRYDHSTFTDEELTLREYFRFGQGDARYVSYVNPENNSFAVSDTDLQQHVFIQEAEDKTTTFALGGENNIDLWTVDYEYHNSVGEQTNPDDRRVQFRIQSLPMYARSFQDDIEAQVLSRTQIRALAEQSGAVIPTSGVPGTGGYAGFPGYELGERRQEAFVYDGIYLEDGFREDDVEQFKLNIRRDFEGGFVNYFKAGVLAKERTRSRDRARWSVNPSDYPFACEGDEECLTWANTGIGRGDFETYTPRNPRFDHDFITTADAENLLDITRQIPLNLDPNRSGQASKSDNYAIYEESNEAYLMGEFNLTDNMWLIAGARYVETEFGSTGWFTLRHDRFQQEDGVVRDIVMPLGDPTTGGFVVNQYDGVYPGLHLRWEPRDDLLVRSSLWTNYNRPDYDDASADAGFDGRVFLSAADPIEGRDNCSDNLQDDLGAPNDGYVEFISQNFTLCEGNALELGNTDLKAMEATNFDASVSWYGPNGHFAELAVFYKQIDDFIVEVRGIDVARNDLPGSVKVALDRIDSSNGGDPSITENVFRIDQDHVFQDVNTTLNGDTSSVYGAEISYSRYFDNNFFINGNMTLLSSTADAGETVRADDIRLPNQADLTANLTLGWENEMFSARLIQNYRSEVLKQIGSCSAADIQTDREWAALNDASNPDALEGATGSGVVYPENCRRWADVFHDEIFGLDFKATYNLNEDIKFYFDVLNVTEDVDVFYFRGNDYSNGPVMYESEGLGRTFQVGATIRFW</sequence>
<keyword evidence="4" id="KW-0798">TonB box</keyword>
<dbReference type="InterPro" id="IPR010104">
    <property type="entry name" value="TonB_rcpt_bac"/>
</dbReference>
<dbReference type="InterPro" id="IPR012910">
    <property type="entry name" value="Plug_dom"/>
</dbReference>
<dbReference type="NCBIfam" id="TIGR01782">
    <property type="entry name" value="TonB-Xanth-Caul"/>
    <property type="match status" value="1"/>
</dbReference>
<proteinExistence type="inferred from homology"/>
<dbReference type="Gene3D" id="2.40.170.20">
    <property type="entry name" value="TonB-dependent receptor, beta-barrel domain"/>
    <property type="match status" value="1"/>
</dbReference>
<evidence type="ECO:0000256" key="3">
    <source>
        <dbReference type="ARBA" id="ARBA00023237"/>
    </source>
</evidence>
<organism evidence="8 9">
    <name type="scientific">Marinimicrobium koreense</name>
    <dbReference type="NCBI Taxonomy" id="306545"/>
    <lineage>
        <taxon>Bacteria</taxon>
        <taxon>Pseudomonadati</taxon>
        <taxon>Pseudomonadota</taxon>
        <taxon>Gammaproteobacteria</taxon>
        <taxon>Cellvibrionales</taxon>
        <taxon>Cellvibrionaceae</taxon>
        <taxon>Marinimicrobium</taxon>
    </lineage>
</organism>
<dbReference type="Proteomes" id="UP000273643">
    <property type="component" value="Unassembled WGS sequence"/>
</dbReference>
<keyword evidence="9" id="KW-1185">Reference proteome</keyword>
<keyword evidence="8" id="KW-0675">Receptor</keyword>
<evidence type="ECO:0000259" key="7">
    <source>
        <dbReference type="Pfam" id="PF07715"/>
    </source>
</evidence>
<feature type="signal peptide" evidence="5">
    <location>
        <begin position="1"/>
        <end position="25"/>
    </location>
</feature>
<keyword evidence="3" id="KW-0998">Cell outer membrane</keyword>
<comment type="caution">
    <text evidence="8">The sequence shown here is derived from an EMBL/GenBank/DDBJ whole genome shotgun (WGS) entry which is preliminary data.</text>
</comment>
<dbReference type="PANTHER" id="PTHR40980">
    <property type="entry name" value="PLUG DOMAIN-CONTAINING PROTEIN"/>
    <property type="match status" value="1"/>
</dbReference>
<dbReference type="AlphaFoldDB" id="A0A3N1P1E7"/>
<evidence type="ECO:0000256" key="1">
    <source>
        <dbReference type="ARBA" id="ARBA00004442"/>
    </source>
</evidence>
<dbReference type="RefSeq" id="WP_123638776.1">
    <property type="nucleotide sequence ID" value="NZ_RJUK01000001.1"/>
</dbReference>
<dbReference type="OrthoDB" id="8727862at2"/>
<dbReference type="SUPFAM" id="SSF56935">
    <property type="entry name" value="Porins"/>
    <property type="match status" value="1"/>
</dbReference>
<feature type="domain" description="TonB-dependent receptor-like beta-barrel" evidence="6">
    <location>
        <begin position="469"/>
        <end position="1019"/>
    </location>
</feature>
<feature type="chain" id="PRO_5018086157" evidence="5">
    <location>
        <begin position="26"/>
        <end position="1058"/>
    </location>
</feature>
<dbReference type="InterPro" id="IPR037066">
    <property type="entry name" value="Plug_dom_sf"/>
</dbReference>
<dbReference type="EMBL" id="RJUK01000001">
    <property type="protein sequence ID" value="ROQ21859.1"/>
    <property type="molecule type" value="Genomic_DNA"/>
</dbReference>
<dbReference type="Gene3D" id="2.170.130.10">
    <property type="entry name" value="TonB-dependent receptor, plug domain"/>
    <property type="match status" value="1"/>
</dbReference>